<dbReference type="GO" id="GO:1990189">
    <property type="term" value="F:protein N-terminal-serine acetyltransferase activity"/>
    <property type="evidence" value="ECO:0007669"/>
    <property type="project" value="TreeGrafter"/>
</dbReference>
<dbReference type="PANTHER" id="PTHR23091">
    <property type="entry name" value="N-TERMINAL ACETYLTRANSFERASE"/>
    <property type="match status" value="1"/>
</dbReference>
<dbReference type="PANTHER" id="PTHR23091:SF4">
    <property type="entry name" value="N-TERMINAL AMINO-ACID N(ALPHA)-ACETYLTRANSFERASE NATA"/>
    <property type="match status" value="1"/>
</dbReference>
<dbReference type="Pfam" id="PF00583">
    <property type="entry name" value="Acetyltransf_1"/>
    <property type="match status" value="1"/>
</dbReference>
<dbReference type="PROSITE" id="PS51186">
    <property type="entry name" value="GNAT"/>
    <property type="match status" value="1"/>
</dbReference>
<reference evidence="5" key="1">
    <citation type="submission" date="2023-03" db="EMBL/GenBank/DDBJ databases">
        <title>Massive genome expansion in bonnet fungi (Mycena s.s.) driven by repeated elements and novel gene families across ecological guilds.</title>
        <authorList>
            <consortium name="Lawrence Berkeley National Laboratory"/>
            <person name="Harder C.B."/>
            <person name="Miyauchi S."/>
            <person name="Viragh M."/>
            <person name="Kuo A."/>
            <person name="Thoen E."/>
            <person name="Andreopoulos B."/>
            <person name="Lu D."/>
            <person name="Skrede I."/>
            <person name="Drula E."/>
            <person name="Henrissat B."/>
            <person name="Morin E."/>
            <person name="Kohler A."/>
            <person name="Barry K."/>
            <person name="LaButti K."/>
            <person name="Morin E."/>
            <person name="Salamov A."/>
            <person name="Lipzen A."/>
            <person name="Mereny Z."/>
            <person name="Hegedus B."/>
            <person name="Baldrian P."/>
            <person name="Stursova M."/>
            <person name="Weitz H."/>
            <person name="Taylor A."/>
            <person name="Grigoriev I.V."/>
            <person name="Nagy L.G."/>
            <person name="Martin F."/>
            <person name="Kauserud H."/>
        </authorList>
    </citation>
    <scope>NUCLEOTIDE SEQUENCE</scope>
    <source>
        <strain evidence="5">9284</strain>
    </source>
</reference>
<dbReference type="CDD" id="cd04301">
    <property type="entry name" value="NAT_SF"/>
    <property type="match status" value="1"/>
</dbReference>
<keyword evidence="1" id="KW-0808">Transferase</keyword>
<protein>
    <submittedName>
        <fullName evidence="5">Acyl-CoA N-acyltransferase</fullName>
    </submittedName>
</protein>
<keyword evidence="6" id="KW-1185">Reference proteome</keyword>
<keyword evidence="2" id="KW-0012">Acyltransferase</keyword>
<proteinExistence type="inferred from homology"/>
<name>A0AAD7BCW0_9AGAR</name>
<evidence type="ECO:0000256" key="1">
    <source>
        <dbReference type="ARBA" id="ARBA00022679"/>
    </source>
</evidence>
<dbReference type="Gene3D" id="3.40.630.30">
    <property type="match status" value="1"/>
</dbReference>
<dbReference type="GO" id="GO:1990190">
    <property type="term" value="F:protein-N-terminal-glutamate acetyltransferase activity"/>
    <property type="evidence" value="ECO:0007669"/>
    <property type="project" value="TreeGrafter"/>
</dbReference>
<dbReference type="EMBL" id="JARKIF010000021">
    <property type="protein sequence ID" value="KAJ7617148.1"/>
    <property type="molecule type" value="Genomic_DNA"/>
</dbReference>
<evidence type="ECO:0000313" key="6">
    <source>
        <dbReference type="Proteomes" id="UP001221142"/>
    </source>
</evidence>
<dbReference type="InterPro" id="IPR016181">
    <property type="entry name" value="Acyl_CoA_acyltransferase"/>
</dbReference>
<dbReference type="InterPro" id="IPR045047">
    <property type="entry name" value="Ard1-like"/>
</dbReference>
<sequence length="168" mass="18855">MNIRLAKEHDLLAMQAANLQNLPENYSLRLWIYHIITWPQISFVAEDAKGRIVGYVLAKIADPNEDEGSSAPGDTRVHGHINSISVLRTYRRQGLAKKLMLLSQESMMAVYNASVVSLHVRRSNKAAIALYRDALGFAVHKVEVGYYADKEDALSMQLTLPNARIHAR</sequence>
<evidence type="ECO:0000256" key="3">
    <source>
        <dbReference type="ARBA" id="ARBA00025786"/>
    </source>
</evidence>
<feature type="domain" description="N-acetyltransferase" evidence="4">
    <location>
        <begin position="1"/>
        <end position="161"/>
    </location>
</feature>
<accession>A0AAD7BCW0</accession>
<dbReference type="AlphaFoldDB" id="A0AAD7BCW0"/>
<comment type="caution">
    <text evidence="5">The sequence shown here is derived from an EMBL/GenBank/DDBJ whole genome shotgun (WGS) entry which is preliminary data.</text>
</comment>
<dbReference type="SUPFAM" id="SSF55729">
    <property type="entry name" value="Acyl-CoA N-acyltransferases (Nat)"/>
    <property type="match status" value="1"/>
</dbReference>
<dbReference type="GO" id="GO:0031415">
    <property type="term" value="C:NatA complex"/>
    <property type="evidence" value="ECO:0007669"/>
    <property type="project" value="InterPro"/>
</dbReference>
<evidence type="ECO:0000313" key="5">
    <source>
        <dbReference type="EMBL" id="KAJ7617148.1"/>
    </source>
</evidence>
<dbReference type="Proteomes" id="UP001221142">
    <property type="component" value="Unassembled WGS sequence"/>
</dbReference>
<comment type="similarity">
    <text evidence="3">Belongs to the acetyltransferase family. ARD1 subfamily.</text>
</comment>
<dbReference type="InterPro" id="IPR000182">
    <property type="entry name" value="GNAT_dom"/>
</dbReference>
<evidence type="ECO:0000256" key="2">
    <source>
        <dbReference type="ARBA" id="ARBA00023315"/>
    </source>
</evidence>
<organism evidence="5 6">
    <name type="scientific">Roridomyces roridus</name>
    <dbReference type="NCBI Taxonomy" id="1738132"/>
    <lineage>
        <taxon>Eukaryota</taxon>
        <taxon>Fungi</taxon>
        <taxon>Dikarya</taxon>
        <taxon>Basidiomycota</taxon>
        <taxon>Agaricomycotina</taxon>
        <taxon>Agaricomycetes</taxon>
        <taxon>Agaricomycetidae</taxon>
        <taxon>Agaricales</taxon>
        <taxon>Marasmiineae</taxon>
        <taxon>Mycenaceae</taxon>
        <taxon>Roridomyces</taxon>
    </lineage>
</organism>
<gene>
    <name evidence="5" type="ORF">FB45DRAFT_933518</name>
</gene>
<evidence type="ECO:0000259" key="4">
    <source>
        <dbReference type="PROSITE" id="PS51186"/>
    </source>
</evidence>